<gene>
    <name evidence="2" type="ORF">PRVXT_002019</name>
</gene>
<sequence length="493" mass="56728">MSNKEQNSHSKHINKINELPDVKAPLGTKEKMLSNILEEENNNYSLLHRLLPHIKPLAFVASMVLLFFFANLKVGIIPQTGVDEFDLKVISNIEGAEVFLDGQKIGNTPMTYTMEKDEGDINSMSIRKPGYLIWQGDFQCGGPEELIQSFESSDEYSIFFSNNQVNIEGKLMPANPNMVKLDSNAENTSVMLNGRWVGETPITLELEKNYNNHLKLIAPDKDKVTLSLSTGDKLKLGESENAQLKYSEHGYAIHVTLEDIWIPKHSIWLNDNNVAKFLQRDGELKTQVINLERKEIRESSLDEVLKEFLTIENYDEIYGDSLQFEEPQIKTLNISDIIRKKANISNNSLFGVKEGPEILIEDLLTGTVYADIKGEHKVLNSSTNAIYLWSEQENIILRYCLVEEESEVFSLGRFPKEIEEIKKVKKYHNQLILLIDDEIYFKEDGSFKNPEGFNNMEYFILDEKGEHMLIFVKENYLNIWQYNLNSGEYKKIY</sequence>
<accession>A0AAU7VJ51</accession>
<reference evidence="2" key="2">
    <citation type="submission" date="2024-06" db="EMBL/GenBank/DDBJ databases">
        <authorList>
            <person name="Petrova K.O."/>
            <person name="Toshchakov S.V."/>
            <person name="Boltjanskaja Y.V."/>
            <person name="Kevbrin V."/>
        </authorList>
    </citation>
    <scope>NUCLEOTIDE SEQUENCE</scope>
    <source>
        <strain evidence="2">Z-910T</strain>
    </source>
</reference>
<protein>
    <submittedName>
        <fullName evidence="2">PEGA domain-containing protein</fullName>
    </submittedName>
</protein>
<name>A0AAU7VJ51_9FIRM</name>
<dbReference type="InterPro" id="IPR013229">
    <property type="entry name" value="PEGA"/>
</dbReference>
<dbReference type="EMBL" id="CP158367">
    <property type="protein sequence ID" value="XBX74000.1"/>
    <property type="molecule type" value="Genomic_DNA"/>
</dbReference>
<feature type="domain" description="PEGA" evidence="1">
    <location>
        <begin position="86"/>
        <end position="131"/>
    </location>
</feature>
<organism evidence="2">
    <name type="scientific">Proteinivorax tanatarense</name>
    <dbReference type="NCBI Taxonomy" id="1260629"/>
    <lineage>
        <taxon>Bacteria</taxon>
        <taxon>Bacillati</taxon>
        <taxon>Bacillota</taxon>
        <taxon>Clostridia</taxon>
        <taxon>Eubacteriales</taxon>
        <taxon>Proteinivoracaceae</taxon>
        <taxon>Proteinivorax</taxon>
    </lineage>
</organism>
<dbReference type="Pfam" id="PF08308">
    <property type="entry name" value="PEGA"/>
    <property type="match status" value="1"/>
</dbReference>
<proteinExistence type="predicted"/>
<reference evidence="2" key="1">
    <citation type="journal article" date="2013" name="Extremophiles">
        <title>Proteinivorax tanatarense gen. nov., sp. nov., an anaerobic, haloalkaliphilic, proteolytic bacterium isolated from a decaying algal bloom, and proposal of Proteinivoraceae fam. nov.</title>
        <authorList>
            <person name="Kevbrin V."/>
            <person name="Boltyanskaya Y."/>
            <person name="Zhilina T."/>
            <person name="Kolganova T."/>
            <person name="Lavrentjeva E."/>
            <person name="Kuznetsov B."/>
        </authorList>
    </citation>
    <scope>NUCLEOTIDE SEQUENCE</scope>
    <source>
        <strain evidence="2">Z-910T</strain>
    </source>
</reference>
<dbReference type="RefSeq" id="WP_350342761.1">
    <property type="nucleotide sequence ID" value="NZ_CP158367.1"/>
</dbReference>
<evidence type="ECO:0000313" key="2">
    <source>
        <dbReference type="EMBL" id="XBX74000.1"/>
    </source>
</evidence>
<dbReference type="AlphaFoldDB" id="A0AAU7VJ51"/>
<evidence type="ECO:0000259" key="1">
    <source>
        <dbReference type="Pfam" id="PF08308"/>
    </source>
</evidence>